<dbReference type="AlphaFoldDB" id="A0A0L6VML2"/>
<dbReference type="STRING" id="27349.A0A0L6VML2"/>
<gene>
    <name evidence="1" type="ORF">VP01_13519g1</name>
</gene>
<protein>
    <submittedName>
        <fullName evidence="1">Uncharacterized protein</fullName>
    </submittedName>
</protein>
<feature type="non-terminal residue" evidence="1">
    <location>
        <position position="1"/>
    </location>
</feature>
<dbReference type="PANTHER" id="PTHR33266:SF1">
    <property type="entry name" value="F-BOX DOMAIN-CONTAINING PROTEIN"/>
    <property type="match status" value="1"/>
</dbReference>
<evidence type="ECO:0000313" key="2">
    <source>
        <dbReference type="Proteomes" id="UP000037035"/>
    </source>
</evidence>
<dbReference type="OrthoDB" id="2506559at2759"/>
<dbReference type="EMBL" id="LAVV01003909">
    <property type="protein sequence ID" value="KNZ61827.1"/>
    <property type="molecule type" value="Genomic_DNA"/>
</dbReference>
<keyword evidence="2" id="KW-1185">Reference proteome</keyword>
<organism evidence="1 2">
    <name type="scientific">Puccinia sorghi</name>
    <dbReference type="NCBI Taxonomy" id="27349"/>
    <lineage>
        <taxon>Eukaryota</taxon>
        <taxon>Fungi</taxon>
        <taxon>Dikarya</taxon>
        <taxon>Basidiomycota</taxon>
        <taxon>Pucciniomycotina</taxon>
        <taxon>Pucciniomycetes</taxon>
        <taxon>Pucciniales</taxon>
        <taxon>Pucciniaceae</taxon>
        <taxon>Puccinia</taxon>
    </lineage>
</organism>
<comment type="caution">
    <text evidence="1">The sequence shown here is derived from an EMBL/GenBank/DDBJ whole genome shotgun (WGS) entry which is preliminary data.</text>
</comment>
<sequence length="164" mass="18803">SDRMEKWITHSFPDKIQDGDPLFWLDVQSKMKTLPMTMNESTCFLGQTKLRLLLAIDEASQLLHSSGLPYGMTFFRIFRHTLAKIPSQNRFFSILADTTSRVTNFNLPAHLDPSHRPGKTGRKLFAPIYQIPTFDINVPAPPTTWQQLQSAFRLLRYGSPFFGV</sequence>
<dbReference type="VEuPathDB" id="FungiDB:VP01_13519g1"/>
<name>A0A0L6VML2_9BASI</name>
<accession>A0A0L6VML2</accession>
<dbReference type="PANTHER" id="PTHR33266">
    <property type="entry name" value="CHROMOSOME 15, WHOLE GENOME SHOTGUN SEQUENCE"/>
    <property type="match status" value="1"/>
</dbReference>
<reference evidence="1 2" key="1">
    <citation type="submission" date="2015-08" db="EMBL/GenBank/DDBJ databases">
        <title>Next Generation Sequencing and Analysis of the Genome of Puccinia sorghi L Schw, the Causal Agent of Maize Common Rust.</title>
        <authorList>
            <person name="Rochi L."/>
            <person name="Burguener G."/>
            <person name="Darino M."/>
            <person name="Turjanski A."/>
            <person name="Kreff E."/>
            <person name="Dieguez M.J."/>
            <person name="Sacco F."/>
        </authorList>
    </citation>
    <scope>NUCLEOTIDE SEQUENCE [LARGE SCALE GENOMIC DNA]</scope>
    <source>
        <strain evidence="1 2">RO10H11247</strain>
    </source>
</reference>
<evidence type="ECO:0000313" key="1">
    <source>
        <dbReference type="EMBL" id="KNZ61827.1"/>
    </source>
</evidence>
<dbReference type="Proteomes" id="UP000037035">
    <property type="component" value="Unassembled WGS sequence"/>
</dbReference>
<proteinExistence type="predicted"/>
<feature type="non-terminal residue" evidence="1">
    <location>
        <position position="164"/>
    </location>
</feature>